<feature type="transmembrane region" description="Helical" evidence="6">
    <location>
        <begin position="345"/>
        <end position="366"/>
    </location>
</feature>
<comment type="subcellular location">
    <subcellularLocation>
        <location evidence="1">Cell membrane</location>
        <topology evidence="1">Multi-pass membrane protein</topology>
    </subcellularLocation>
</comment>
<dbReference type="GO" id="GO:0042910">
    <property type="term" value="F:xenobiotic transmembrane transporter activity"/>
    <property type="evidence" value="ECO:0007669"/>
    <property type="project" value="InterPro"/>
</dbReference>
<keyword evidence="5 6" id="KW-0472">Membrane</keyword>
<protein>
    <submittedName>
        <fullName evidence="7">MepA-like protein</fullName>
    </submittedName>
</protein>
<accession>A0A8S5PQH7</accession>
<keyword evidence="2" id="KW-1003">Cell membrane</keyword>
<dbReference type="CDD" id="cd13143">
    <property type="entry name" value="MATE_MepA_like"/>
    <property type="match status" value="1"/>
</dbReference>
<keyword evidence="4 6" id="KW-1133">Transmembrane helix</keyword>
<dbReference type="InterPro" id="IPR045070">
    <property type="entry name" value="MATE_MepA-like"/>
</dbReference>
<evidence type="ECO:0000256" key="2">
    <source>
        <dbReference type="ARBA" id="ARBA00022475"/>
    </source>
</evidence>
<feature type="transmembrane region" description="Helical" evidence="6">
    <location>
        <begin position="402"/>
        <end position="426"/>
    </location>
</feature>
<proteinExistence type="predicted"/>
<evidence type="ECO:0000256" key="4">
    <source>
        <dbReference type="ARBA" id="ARBA00022989"/>
    </source>
</evidence>
<dbReference type="EMBL" id="BK015474">
    <property type="protein sequence ID" value="DAE08739.1"/>
    <property type="molecule type" value="Genomic_DNA"/>
</dbReference>
<evidence type="ECO:0000256" key="5">
    <source>
        <dbReference type="ARBA" id="ARBA00023136"/>
    </source>
</evidence>
<dbReference type="PANTHER" id="PTHR43823:SF3">
    <property type="entry name" value="MULTIDRUG EXPORT PROTEIN MEPA"/>
    <property type="match status" value="1"/>
</dbReference>
<dbReference type="Pfam" id="PF01554">
    <property type="entry name" value="MatE"/>
    <property type="match status" value="2"/>
</dbReference>
<dbReference type="InterPro" id="IPR051327">
    <property type="entry name" value="MATE_MepA_subfamily"/>
</dbReference>
<evidence type="ECO:0000256" key="1">
    <source>
        <dbReference type="ARBA" id="ARBA00004651"/>
    </source>
</evidence>
<dbReference type="InterPro" id="IPR002528">
    <property type="entry name" value="MATE_fam"/>
</dbReference>
<evidence type="ECO:0000313" key="7">
    <source>
        <dbReference type="EMBL" id="DAE08739.1"/>
    </source>
</evidence>
<evidence type="ECO:0000256" key="6">
    <source>
        <dbReference type="SAM" id="Phobius"/>
    </source>
</evidence>
<dbReference type="PANTHER" id="PTHR43823">
    <property type="entry name" value="SPORULATION PROTEIN YKVU"/>
    <property type="match status" value="1"/>
</dbReference>
<feature type="transmembrane region" description="Helical" evidence="6">
    <location>
        <begin position="124"/>
        <end position="141"/>
    </location>
</feature>
<evidence type="ECO:0000256" key="3">
    <source>
        <dbReference type="ARBA" id="ARBA00022692"/>
    </source>
</evidence>
<reference evidence="7" key="1">
    <citation type="journal article" date="2021" name="Proc. Natl. Acad. Sci. U.S.A.">
        <title>A Catalog of Tens of Thousands of Viruses from Human Metagenomes Reveals Hidden Associations with Chronic Diseases.</title>
        <authorList>
            <person name="Tisza M.J."/>
            <person name="Buck C.B."/>
        </authorList>
    </citation>
    <scope>NUCLEOTIDE SEQUENCE</scope>
    <source>
        <strain evidence="7">CtLjW1</strain>
    </source>
</reference>
<feature type="transmembrane region" description="Helical" evidence="6">
    <location>
        <begin position="223"/>
        <end position="245"/>
    </location>
</feature>
<dbReference type="GO" id="GO:0005886">
    <property type="term" value="C:plasma membrane"/>
    <property type="evidence" value="ECO:0007669"/>
    <property type="project" value="UniProtKB-SubCell"/>
</dbReference>
<organism evidence="7">
    <name type="scientific">Myoviridae sp. ctLjW1</name>
    <dbReference type="NCBI Taxonomy" id="2825084"/>
    <lineage>
        <taxon>Viruses</taxon>
        <taxon>Duplodnaviria</taxon>
        <taxon>Heunggongvirae</taxon>
        <taxon>Uroviricota</taxon>
        <taxon>Caudoviricetes</taxon>
    </lineage>
</organism>
<keyword evidence="3 6" id="KW-0812">Transmembrane</keyword>
<feature type="transmembrane region" description="Helical" evidence="6">
    <location>
        <begin position="179"/>
        <end position="202"/>
    </location>
</feature>
<sequence length="435" mass="48208">MKRFFKYTIPSILSMWVFALYTMVDGYFVANYVGETGFSAVNISMPVITSFFALGILLSIGTQAKAGFSLGRKNIREANEVFTVGFAALAVLGVIYTVLLYIFLHPLTFLLGANEQTYVYVKEYLHVLIFFGVFFMTTYQLEVLVKVDGFPQFATISVLVAALTNLVLDYLFIVPLQMGVFGAGLATGIAQVVSTLLLLFHFSRKKGRLNFVRKINLSHLKTVLPIGAGDALSEIAIGYTVFLFNTTLLKLLGQDGIVIYTVISYISVFAQVTMTGVAQGLAPLFSYDYGRRSLSSIRDSLVGGFTFITLITAVFLVIAYCFPLPVVDIFLQEGSGLRDSTVKALIKYSSSYLFIGYNIFMVTFFASLGKGRIAIFLSLLRTPILVTCVMFLYETFSGGNVIWYVLTFSEGLTTLVAAFFLTRYILLPLQMDKDM</sequence>
<feature type="transmembrane region" description="Helical" evidence="6">
    <location>
        <begin position="301"/>
        <end position="325"/>
    </location>
</feature>
<feature type="transmembrane region" description="Helical" evidence="6">
    <location>
        <begin position="81"/>
        <end position="104"/>
    </location>
</feature>
<feature type="transmembrane region" description="Helical" evidence="6">
    <location>
        <begin position="39"/>
        <end position="60"/>
    </location>
</feature>
<feature type="transmembrane region" description="Helical" evidence="6">
    <location>
        <begin position="373"/>
        <end position="396"/>
    </location>
</feature>
<dbReference type="GO" id="GO:0015297">
    <property type="term" value="F:antiporter activity"/>
    <property type="evidence" value="ECO:0007669"/>
    <property type="project" value="InterPro"/>
</dbReference>
<feature type="transmembrane region" description="Helical" evidence="6">
    <location>
        <begin position="12"/>
        <end position="33"/>
    </location>
</feature>
<name>A0A8S5PQH7_9CAUD</name>
<feature type="transmembrane region" description="Helical" evidence="6">
    <location>
        <begin position="257"/>
        <end position="281"/>
    </location>
</feature>
<feature type="transmembrane region" description="Helical" evidence="6">
    <location>
        <begin position="153"/>
        <end position="173"/>
    </location>
</feature>